<sequence>MRFNWIYEKNESLQIKTFLKQQGVSKGLLARVKFHGGKIEVNQEEKNVLYYLHKGETLALTIPDEQGTEAISVSHEPISIVFEDEHILIIDKPAGVASLPSNIYVKDTMANRVKGYFIRQKYASTVIHIVTRLDKDTSGLMIFAKHRYAHALMDQQLRLKQIQKKYVAAINGHLQQNHGMINAPIARTDHSIVTRRVHDSGKPALTEYWVRETFEKGTLAEIQLHTGRTHQIRVHFSYIGHPLISDTLYGAPEDQWISRQALHCRELTFTHPLTKQPVNFKTDVPSDLREWLRHQKIVSYTQKGRLM</sequence>
<evidence type="ECO:0000256" key="1">
    <source>
        <dbReference type="ARBA" id="ARBA00000073"/>
    </source>
</evidence>
<evidence type="ECO:0000256" key="5">
    <source>
        <dbReference type="RuleBase" id="RU362028"/>
    </source>
</evidence>
<dbReference type="EMBL" id="FOQE01000015">
    <property type="protein sequence ID" value="SFH70831.1"/>
    <property type="molecule type" value="Genomic_DNA"/>
</dbReference>
<dbReference type="PANTHER" id="PTHR21600:SF35">
    <property type="entry name" value="PSEUDOURIDINE SYNTHASE"/>
    <property type="match status" value="1"/>
</dbReference>
<dbReference type="GO" id="GO:0140098">
    <property type="term" value="F:catalytic activity, acting on RNA"/>
    <property type="evidence" value="ECO:0007669"/>
    <property type="project" value="UniProtKB-ARBA"/>
</dbReference>
<dbReference type="CDD" id="cd02869">
    <property type="entry name" value="PseudoU_synth_RluA_like"/>
    <property type="match status" value="1"/>
</dbReference>
<reference evidence="7 8" key="1">
    <citation type="submission" date="2016-10" db="EMBL/GenBank/DDBJ databases">
        <authorList>
            <person name="de Groot N.N."/>
        </authorList>
    </citation>
    <scope>NUCLEOTIDE SEQUENCE [LARGE SCALE GENOMIC DNA]</scope>
    <source>
        <strain evidence="7 8">DSM 27630</strain>
    </source>
</reference>
<comment type="similarity">
    <text evidence="2 5">Belongs to the pseudouridine synthase RluA family.</text>
</comment>
<dbReference type="GO" id="GO:0000455">
    <property type="term" value="P:enzyme-directed rRNA pseudouridine synthesis"/>
    <property type="evidence" value="ECO:0007669"/>
    <property type="project" value="TreeGrafter"/>
</dbReference>
<dbReference type="Proteomes" id="UP000198668">
    <property type="component" value="Unassembled WGS sequence"/>
</dbReference>
<dbReference type="EC" id="5.4.99.-" evidence="5"/>
<dbReference type="Gene3D" id="3.30.2350.10">
    <property type="entry name" value="Pseudouridine synthase"/>
    <property type="match status" value="1"/>
</dbReference>
<comment type="function">
    <text evidence="5">Responsible for synthesis of pseudouridine from uracil.</text>
</comment>
<protein>
    <recommendedName>
        <fullName evidence="5">Pseudouridine synthase</fullName>
        <ecNumber evidence="5">5.4.99.-</ecNumber>
    </recommendedName>
</protein>
<evidence type="ECO:0000313" key="8">
    <source>
        <dbReference type="Proteomes" id="UP000198668"/>
    </source>
</evidence>
<dbReference type="InterPro" id="IPR006225">
    <property type="entry name" value="PsdUridine_synth_RluC/D"/>
</dbReference>
<dbReference type="InterPro" id="IPR006224">
    <property type="entry name" value="PsdUridine_synth_RluA-like_CS"/>
</dbReference>
<dbReference type="FunFam" id="3.30.2350.10:FF:000005">
    <property type="entry name" value="Pseudouridine synthase"/>
    <property type="match status" value="1"/>
</dbReference>
<dbReference type="InterPro" id="IPR020103">
    <property type="entry name" value="PsdUridine_synth_cat_dom_sf"/>
</dbReference>
<gene>
    <name evidence="7" type="ORF">SAMN04489868_1157</name>
</gene>
<dbReference type="GO" id="GO:0003723">
    <property type="term" value="F:RNA binding"/>
    <property type="evidence" value="ECO:0007669"/>
    <property type="project" value="InterPro"/>
</dbReference>
<accession>A0A1I3C9W4</accession>
<evidence type="ECO:0000313" key="7">
    <source>
        <dbReference type="EMBL" id="SFH70831.1"/>
    </source>
</evidence>
<dbReference type="Pfam" id="PF00849">
    <property type="entry name" value="PseudoU_synth_2"/>
    <property type="match status" value="1"/>
</dbReference>
<dbReference type="PANTHER" id="PTHR21600">
    <property type="entry name" value="MITOCHONDRIAL RNA PSEUDOURIDINE SYNTHASE"/>
    <property type="match status" value="1"/>
</dbReference>
<evidence type="ECO:0000256" key="2">
    <source>
        <dbReference type="ARBA" id="ARBA00010876"/>
    </source>
</evidence>
<dbReference type="OrthoDB" id="9807829at2"/>
<organism evidence="7 8">
    <name type="scientific">Pisciglobus halotolerans</name>
    <dbReference type="NCBI Taxonomy" id="745365"/>
    <lineage>
        <taxon>Bacteria</taxon>
        <taxon>Bacillati</taxon>
        <taxon>Bacillota</taxon>
        <taxon>Bacilli</taxon>
        <taxon>Lactobacillales</taxon>
        <taxon>Carnobacteriaceae</taxon>
    </lineage>
</organism>
<evidence type="ECO:0000259" key="6">
    <source>
        <dbReference type="Pfam" id="PF00849"/>
    </source>
</evidence>
<dbReference type="SUPFAM" id="SSF55120">
    <property type="entry name" value="Pseudouridine synthase"/>
    <property type="match status" value="1"/>
</dbReference>
<dbReference type="AlphaFoldDB" id="A0A1I3C9W4"/>
<dbReference type="RefSeq" id="WP_092092287.1">
    <property type="nucleotide sequence ID" value="NZ_FOQE01000015.1"/>
</dbReference>
<dbReference type="InterPro" id="IPR006145">
    <property type="entry name" value="PsdUridine_synth_RsuA/RluA"/>
</dbReference>
<dbReference type="NCBIfam" id="TIGR00005">
    <property type="entry name" value="rluA_subfam"/>
    <property type="match status" value="1"/>
</dbReference>
<keyword evidence="8" id="KW-1185">Reference proteome</keyword>
<proteinExistence type="inferred from homology"/>
<evidence type="ECO:0000256" key="3">
    <source>
        <dbReference type="ARBA" id="ARBA00023235"/>
    </source>
</evidence>
<comment type="catalytic activity">
    <reaction evidence="1 5">
        <text>a uridine in RNA = a pseudouridine in RNA</text>
        <dbReference type="Rhea" id="RHEA:48348"/>
        <dbReference type="Rhea" id="RHEA-COMP:12068"/>
        <dbReference type="Rhea" id="RHEA-COMP:12069"/>
        <dbReference type="ChEBI" id="CHEBI:65314"/>
        <dbReference type="ChEBI" id="CHEBI:65315"/>
    </reaction>
</comment>
<feature type="active site" evidence="4">
    <location>
        <position position="134"/>
    </location>
</feature>
<name>A0A1I3C9W4_9LACT</name>
<evidence type="ECO:0000256" key="4">
    <source>
        <dbReference type="PIRSR" id="PIRSR606225-1"/>
    </source>
</evidence>
<dbReference type="InterPro" id="IPR050188">
    <property type="entry name" value="RluA_PseudoU_synthase"/>
</dbReference>
<keyword evidence="3 5" id="KW-0413">Isomerase</keyword>
<dbReference type="PROSITE" id="PS01129">
    <property type="entry name" value="PSI_RLU"/>
    <property type="match status" value="1"/>
</dbReference>
<feature type="domain" description="Pseudouridine synthase RsuA/RluA-like" evidence="6">
    <location>
        <begin position="86"/>
        <end position="237"/>
    </location>
</feature>
<dbReference type="GO" id="GO:0009982">
    <property type="term" value="F:pseudouridine synthase activity"/>
    <property type="evidence" value="ECO:0007669"/>
    <property type="project" value="InterPro"/>
</dbReference>